<dbReference type="InterPro" id="IPR018934">
    <property type="entry name" value="RIO_dom"/>
</dbReference>
<feature type="domain" description="RIO kinase" evidence="14">
    <location>
        <begin position="66"/>
        <end position="292"/>
    </location>
</feature>
<evidence type="ECO:0000256" key="13">
    <source>
        <dbReference type="SAM" id="MobiDB-lite"/>
    </source>
</evidence>
<name>A0ABM4DF61_HYDVU</name>
<dbReference type="GO" id="GO:0016301">
    <property type="term" value="F:kinase activity"/>
    <property type="evidence" value="ECO:0007669"/>
    <property type="project" value="UniProtKB-KW"/>
</dbReference>
<dbReference type="EC" id="2.7.11.1" evidence="3"/>
<keyword evidence="5" id="KW-0808">Transferase</keyword>
<feature type="region of interest" description="Disordered" evidence="13">
    <location>
        <begin position="328"/>
        <end position="410"/>
    </location>
</feature>
<feature type="compositionally biased region" description="Acidic residues" evidence="13">
    <location>
        <begin position="378"/>
        <end position="393"/>
    </location>
</feature>
<keyword evidence="7" id="KW-0547">Nucleotide-binding</keyword>
<evidence type="ECO:0000259" key="14">
    <source>
        <dbReference type="SMART" id="SM00090"/>
    </source>
</evidence>
<evidence type="ECO:0000256" key="2">
    <source>
        <dbReference type="ARBA" id="ARBA00009196"/>
    </source>
</evidence>
<dbReference type="Gene3D" id="1.10.10.10">
    <property type="entry name" value="Winged helix-like DNA-binding domain superfamily/Winged helix DNA-binding domain"/>
    <property type="match status" value="1"/>
</dbReference>
<evidence type="ECO:0000256" key="1">
    <source>
        <dbReference type="ARBA" id="ARBA00001946"/>
    </source>
</evidence>
<dbReference type="InterPro" id="IPR030484">
    <property type="entry name" value="Rio2"/>
</dbReference>
<keyword evidence="8 16" id="KW-0418">Kinase</keyword>
<evidence type="ECO:0000256" key="7">
    <source>
        <dbReference type="ARBA" id="ARBA00022741"/>
    </source>
</evidence>
<evidence type="ECO:0000256" key="9">
    <source>
        <dbReference type="ARBA" id="ARBA00022840"/>
    </source>
</evidence>
<comment type="cofactor">
    <cofactor evidence="1">
        <name>Mg(2+)</name>
        <dbReference type="ChEBI" id="CHEBI:18420"/>
    </cofactor>
</comment>
<comment type="similarity">
    <text evidence="2">Belongs to the protein kinase superfamily. RIO-type Ser/Thr kinase family.</text>
</comment>
<dbReference type="SUPFAM" id="SSF56112">
    <property type="entry name" value="Protein kinase-like (PK-like)"/>
    <property type="match status" value="1"/>
</dbReference>
<feature type="compositionally biased region" description="Basic and acidic residues" evidence="13">
    <location>
        <begin position="394"/>
        <end position="410"/>
    </location>
</feature>
<dbReference type="SUPFAM" id="SSF46785">
    <property type="entry name" value="Winged helix' DNA-binding domain"/>
    <property type="match status" value="1"/>
</dbReference>
<evidence type="ECO:0000256" key="11">
    <source>
        <dbReference type="ARBA" id="ARBA00047899"/>
    </source>
</evidence>
<evidence type="ECO:0000313" key="16">
    <source>
        <dbReference type="RefSeq" id="XP_065673058.1"/>
    </source>
</evidence>
<dbReference type="GeneID" id="100210529"/>
<dbReference type="InterPro" id="IPR036388">
    <property type="entry name" value="WH-like_DNA-bd_sf"/>
</dbReference>
<evidence type="ECO:0000256" key="5">
    <source>
        <dbReference type="ARBA" id="ARBA00022679"/>
    </source>
</evidence>
<evidence type="ECO:0000313" key="15">
    <source>
        <dbReference type="Proteomes" id="UP001652625"/>
    </source>
</evidence>
<dbReference type="CDD" id="cd05144">
    <property type="entry name" value="RIO2_C"/>
    <property type="match status" value="1"/>
</dbReference>
<dbReference type="PANTHER" id="PTHR45852">
    <property type="entry name" value="SER/THR-PROTEIN KINASE RIO2"/>
    <property type="match status" value="1"/>
</dbReference>
<keyword evidence="10" id="KW-0460">Magnesium</keyword>
<dbReference type="Gene3D" id="3.30.200.20">
    <property type="entry name" value="Phosphorylase Kinase, domain 1"/>
    <property type="match status" value="1"/>
</dbReference>
<evidence type="ECO:0000256" key="6">
    <source>
        <dbReference type="ARBA" id="ARBA00022723"/>
    </source>
</evidence>
<accession>A0ABM4DF61</accession>
<organism evidence="15 16">
    <name type="scientific">Hydra vulgaris</name>
    <name type="common">Hydra</name>
    <name type="synonym">Hydra attenuata</name>
    <dbReference type="NCBI Taxonomy" id="6087"/>
    <lineage>
        <taxon>Eukaryota</taxon>
        <taxon>Metazoa</taxon>
        <taxon>Cnidaria</taxon>
        <taxon>Hydrozoa</taxon>
        <taxon>Hydroidolina</taxon>
        <taxon>Anthoathecata</taxon>
        <taxon>Aplanulata</taxon>
        <taxon>Hydridae</taxon>
        <taxon>Hydra</taxon>
    </lineage>
</organism>
<protein>
    <recommendedName>
        <fullName evidence="3">non-specific serine/threonine protein kinase</fullName>
        <ecNumber evidence="3">2.7.11.1</ecNumber>
    </recommendedName>
</protein>
<dbReference type="InterPro" id="IPR000687">
    <property type="entry name" value="RIO_kinase"/>
</dbReference>
<keyword evidence="9" id="KW-0067">ATP-binding</keyword>
<dbReference type="Gene3D" id="1.10.510.10">
    <property type="entry name" value="Transferase(Phosphotransferase) domain 1"/>
    <property type="match status" value="1"/>
</dbReference>
<comment type="catalytic activity">
    <reaction evidence="11">
        <text>L-threonyl-[protein] + ATP = O-phospho-L-threonyl-[protein] + ADP + H(+)</text>
        <dbReference type="Rhea" id="RHEA:46608"/>
        <dbReference type="Rhea" id="RHEA-COMP:11060"/>
        <dbReference type="Rhea" id="RHEA-COMP:11605"/>
        <dbReference type="ChEBI" id="CHEBI:15378"/>
        <dbReference type="ChEBI" id="CHEBI:30013"/>
        <dbReference type="ChEBI" id="CHEBI:30616"/>
        <dbReference type="ChEBI" id="CHEBI:61977"/>
        <dbReference type="ChEBI" id="CHEBI:456216"/>
        <dbReference type="EC" id="2.7.11.1"/>
    </reaction>
</comment>
<evidence type="ECO:0000256" key="3">
    <source>
        <dbReference type="ARBA" id="ARBA00012513"/>
    </source>
</evidence>
<dbReference type="Proteomes" id="UP001652625">
    <property type="component" value="Chromosome 13"/>
</dbReference>
<proteinExistence type="inferred from homology"/>
<reference evidence="16" key="1">
    <citation type="submission" date="2025-08" db="UniProtKB">
        <authorList>
            <consortium name="RefSeq"/>
        </authorList>
    </citation>
    <scope>IDENTIFICATION</scope>
</reference>
<evidence type="ECO:0000256" key="12">
    <source>
        <dbReference type="ARBA" id="ARBA00048679"/>
    </source>
</evidence>
<dbReference type="PANTHER" id="PTHR45852:SF1">
    <property type="entry name" value="SERINE_THREONINE-PROTEIN KINASE RIO2"/>
    <property type="match status" value="1"/>
</dbReference>
<evidence type="ECO:0000256" key="4">
    <source>
        <dbReference type="ARBA" id="ARBA00022527"/>
    </source>
</evidence>
<evidence type="ECO:0000256" key="10">
    <source>
        <dbReference type="ARBA" id="ARBA00022842"/>
    </source>
</evidence>
<keyword evidence="6" id="KW-0479">Metal-binding</keyword>
<comment type="catalytic activity">
    <reaction evidence="12">
        <text>L-seryl-[protein] + ATP = O-phospho-L-seryl-[protein] + ADP + H(+)</text>
        <dbReference type="Rhea" id="RHEA:17989"/>
        <dbReference type="Rhea" id="RHEA-COMP:9863"/>
        <dbReference type="Rhea" id="RHEA-COMP:11604"/>
        <dbReference type="ChEBI" id="CHEBI:15378"/>
        <dbReference type="ChEBI" id="CHEBI:29999"/>
        <dbReference type="ChEBI" id="CHEBI:30616"/>
        <dbReference type="ChEBI" id="CHEBI:83421"/>
        <dbReference type="ChEBI" id="CHEBI:456216"/>
        <dbReference type="EC" id="2.7.11.1"/>
    </reaction>
</comment>
<evidence type="ECO:0000256" key="8">
    <source>
        <dbReference type="ARBA" id="ARBA00022777"/>
    </source>
</evidence>
<dbReference type="SMART" id="SM00090">
    <property type="entry name" value="RIO"/>
    <property type="match status" value="1"/>
</dbReference>
<dbReference type="Pfam" id="PF09202">
    <property type="entry name" value="Rio2_N"/>
    <property type="match status" value="1"/>
</dbReference>
<dbReference type="InterPro" id="IPR015285">
    <property type="entry name" value="RIO2_wHTH_N"/>
</dbReference>
<dbReference type="InterPro" id="IPR011009">
    <property type="entry name" value="Kinase-like_dom_sf"/>
</dbReference>
<gene>
    <name evidence="16" type="primary">LOC100210529</name>
</gene>
<keyword evidence="4" id="KW-0723">Serine/threonine-protein kinase</keyword>
<keyword evidence="15" id="KW-1185">Reference proteome</keyword>
<dbReference type="RefSeq" id="XP_065673058.1">
    <property type="nucleotide sequence ID" value="XM_065816986.1"/>
</dbReference>
<feature type="region of interest" description="Disordered" evidence="13">
    <location>
        <begin position="439"/>
        <end position="462"/>
    </location>
</feature>
<sequence>MVKLDAILLKYMSREDFRVLTAVEMGMKNHEIVPLSLVSQIASLKHGGCHKILKELVKNKLLCYENGRQGTGYRLSYPGYDYLALKALATRDVVYSVGNQIGVGKESDIYIVADEDGTQYAMKLHRLGRTSFRKIKEKRDYHKHRNSASWLYLSRIAAAKEFAFMKALYDRGYPVPRPVDFNRHCIIMELMDAFPLYQVNELANPGAIYNDCMNLIVQLASFGLVHCDFNEFNLMLETGNKIKVIDFPQMVSTSHVNAAMYFARDVDCIRIFFKKRYGYETDTYPTFNEIEREDNLDITLSASGYIKNKDCDGNDDFQAEFEQMVSNQRHQTLDDQESEDEERQSSFSDNSSDDDIVDEKKEHADNNQSCENVISNIEDCESENSESESDEDLENYHTDNRNHRPYRDAKKLKEISNTTLVKLKVQTQEDIKEKVKKTVLSKTQKDNHRRKVKKGESSVSTKLKQENRFVIKDSLGE</sequence>
<dbReference type="InterPro" id="IPR036390">
    <property type="entry name" value="WH_DNA-bd_sf"/>
</dbReference>
<dbReference type="Pfam" id="PF01163">
    <property type="entry name" value="RIO1"/>
    <property type="match status" value="1"/>
</dbReference>